<dbReference type="AlphaFoldDB" id="A0A2P2Q502"/>
<reference evidence="1" key="1">
    <citation type="submission" date="2018-02" db="EMBL/GenBank/DDBJ databases">
        <title>Rhizophora mucronata_Transcriptome.</title>
        <authorList>
            <person name="Meera S.P."/>
            <person name="Sreeshan A."/>
            <person name="Augustine A."/>
        </authorList>
    </citation>
    <scope>NUCLEOTIDE SEQUENCE</scope>
    <source>
        <tissue evidence="1">Leaf</tissue>
    </source>
</reference>
<proteinExistence type="predicted"/>
<name>A0A2P2Q502_RHIMU</name>
<protein>
    <submittedName>
        <fullName evidence="1">Uncharacterized protein</fullName>
    </submittedName>
</protein>
<evidence type="ECO:0000313" key="1">
    <source>
        <dbReference type="EMBL" id="MBX62054.1"/>
    </source>
</evidence>
<organism evidence="1">
    <name type="scientific">Rhizophora mucronata</name>
    <name type="common">Asiatic mangrove</name>
    <dbReference type="NCBI Taxonomy" id="61149"/>
    <lineage>
        <taxon>Eukaryota</taxon>
        <taxon>Viridiplantae</taxon>
        <taxon>Streptophyta</taxon>
        <taxon>Embryophyta</taxon>
        <taxon>Tracheophyta</taxon>
        <taxon>Spermatophyta</taxon>
        <taxon>Magnoliopsida</taxon>
        <taxon>eudicotyledons</taxon>
        <taxon>Gunneridae</taxon>
        <taxon>Pentapetalae</taxon>
        <taxon>rosids</taxon>
        <taxon>fabids</taxon>
        <taxon>Malpighiales</taxon>
        <taxon>Rhizophoraceae</taxon>
        <taxon>Rhizophora</taxon>
    </lineage>
</organism>
<accession>A0A2P2Q502</accession>
<dbReference type="EMBL" id="GGEC01081570">
    <property type="protein sequence ID" value="MBX62054.1"/>
    <property type="molecule type" value="Transcribed_RNA"/>
</dbReference>
<sequence length="69" mass="8348">MEQHQTKHNQHYKRKFMARHELEEKLPTESSKLLQESSQLTRFESTRQASILQNSCPIKRIIHSKFYHP</sequence>